<evidence type="ECO:0000313" key="1">
    <source>
        <dbReference type="EMBL" id="KKN32745.1"/>
    </source>
</evidence>
<dbReference type="SUPFAM" id="SSF101386">
    <property type="entry name" value="all-alpha NTP pyrophosphatases"/>
    <property type="match status" value="1"/>
</dbReference>
<dbReference type="InterPro" id="IPR044548">
    <property type="entry name" value="AF0060_NTP-PPase_MazG-like"/>
</dbReference>
<dbReference type="EMBL" id="LAZR01002231">
    <property type="protein sequence ID" value="KKN32745.1"/>
    <property type="molecule type" value="Genomic_DNA"/>
</dbReference>
<comment type="caution">
    <text evidence="1">The sequence shown here is derived from an EMBL/GenBank/DDBJ whole genome shotgun (WGS) entry which is preliminary data.</text>
</comment>
<reference evidence="1" key="1">
    <citation type="journal article" date="2015" name="Nature">
        <title>Complex archaea that bridge the gap between prokaryotes and eukaryotes.</title>
        <authorList>
            <person name="Spang A."/>
            <person name="Saw J.H."/>
            <person name="Jorgensen S.L."/>
            <person name="Zaremba-Niedzwiedzka K."/>
            <person name="Martijn J."/>
            <person name="Lind A.E."/>
            <person name="van Eijk R."/>
            <person name="Schleper C."/>
            <person name="Guy L."/>
            <person name="Ettema T.J."/>
        </authorList>
    </citation>
    <scope>NUCLEOTIDE SEQUENCE</scope>
</reference>
<accession>A0A0F9PLV0</accession>
<dbReference type="AlphaFoldDB" id="A0A0F9PLV0"/>
<dbReference type="Gene3D" id="1.10.287.1080">
    <property type="entry name" value="MazG-like"/>
    <property type="match status" value="1"/>
</dbReference>
<dbReference type="CDD" id="cd11533">
    <property type="entry name" value="NTP-PPase_Af0060_like"/>
    <property type="match status" value="1"/>
</dbReference>
<sequence length="82" mass="9385">MLDLITLELRRQREKWGTEFPDRTDDRWLTILIEEVGEAGHAILSGDEKNLREEIVQIAAVCVSWLGYRVPMCDQSGEGPVE</sequence>
<gene>
    <name evidence="1" type="ORF">LCGC14_0810890</name>
</gene>
<name>A0A0F9PLV0_9ZZZZ</name>
<proteinExistence type="predicted"/>
<evidence type="ECO:0008006" key="2">
    <source>
        <dbReference type="Google" id="ProtNLM"/>
    </source>
</evidence>
<organism evidence="1">
    <name type="scientific">marine sediment metagenome</name>
    <dbReference type="NCBI Taxonomy" id="412755"/>
    <lineage>
        <taxon>unclassified sequences</taxon>
        <taxon>metagenomes</taxon>
        <taxon>ecological metagenomes</taxon>
    </lineage>
</organism>
<protein>
    <recommendedName>
        <fullName evidence="2">NTP pyrophosphohydrolase MazG putative catalytic core domain-containing protein</fullName>
    </recommendedName>
</protein>